<dbReference type="Pfam" id="PF00440">
    <property type="entry name" value="TetR_N"/>
    <property type="match status" value="1"/>
</dbReference>
<name>A0A2I2KLN1_9ACTN</name>
<keyword evidence="2 4" id="KW-0238">DNA-binding</keyword>
<dbReference type="PANTHER" id="PTHR30055:SF234">
    <property type="entry name" value="HTH-TYPE TRANSCRIPTIONAL REGULATOR BETI"/>
    <property type="match status" value="1"/>
</dbReference>
<dbReference type="Gene3D" id="1.10.357.10">
    <property type="entry name" value="Tetracycline Repressor, domain 2"/>
    <property type="match status" value="1"/>
</dbReference>
<evidence type="ECO:0000313" key="8">
    <source>
        <dbReference type="Proteomes" id="UP000234331"/>
    </source>
</evidence>
<evidence type="ECO:0000256" key="3">
    <source>
        <dbReference type="ARBA" id="ARBA00023163"/>
    </source>
</evidence>
<accession>A0A2I2KLN1</accession>
<protein>
    <recommendedName>
        <fullName evidence="6">HTH tetR-type domain-containing protein</fullName>
    </recommendedName>
</protein>
<dbReference type="PRINTS" id="PR00455">
    <property type="entry name" value="HTHTETR"/>
</dbReference>
<evidence type="ECO:0000313" key="7">
    <source>
        <dbReference type="EMBL" id="SNQ46571.1"/>
    </source>
</evidence>
<dbReference type="Proteomes" id="UP000234331">
    <property type="component" value="Unassembled WGS sequence"/>
</dbReference>
<sequence>MPDPTGGVARPDGARGRAGDDRPVVAALPGSHDGEMANSVDVRSRRSSSTVRELVLQAARELFDGRPYEEVGTREIATRAGVTHALVFRHFGTKANLFVEAAFQPFRDFVTSYLDQWVLEGHGSSGSAHYTETFVHGLYRLLLDNRPLLVAMAGQSGGGSTELRERAAAFLQEIFERLERESELEIEVKRTVVMDIRCAVRFSFGLVYGITLLDPLLFHDASSAPSRETIAEEMSGFVLRGTLLRTEGLADPG</sequence>
<reference evidence="7 8" key="1">
    <citation type="submission" date="2017-06" db="EMBL/GenBank/DDBJ databases">
        <authorList>
            <person name="Kim H.J."/>
            <person name="Triplett B.A."/>
        </authorList>
    </citation>
    <scope>NUCLEOTIDE SEQUENCE [LARGE SCALE GENOMIC DNA]</scope>
    <source>
        <strain evidence="7">FRACA_ARgP5</strain>
    </source>
</reference>
<feature type="region of interest" description="Disordered" evidence="5">
    <location>
        <begin position="1"/>
        <end position="44"/>
    </location>
</feature>
<organism evidence="7 8">
    <name type="scientific">Frankia canadensis</name>
    <dbReference type="NCBI Taxonomy" id="1836972"/>
    <lineage>
        <taxon>Bacteria</taxon>
        <taxon>Bacillati</taxon>
        <taxon>Actinomycetota</taxon>
        <taxon>Actinomycetes</taxon>
        <taxon>Frankiales</taxon>
        <taxon>Frankiaceae</taxon>
        <taxon>Frankia</taxon>
    </lineage>
</organism>
<evidence type="ECO:0000256" key="2">
    <source>
        <dbReference type="ARBA" id="ARBA00023125"/>
    </source>
</evidence>
<evidence type="ECO:0000256" key="5">
    <source>
        <dbReference type="SAM" id="MobiDB-lite"/>
    </source>
</evidence>
<dbReference type="PROSITE" id="PS50977">
    <property type="entry name" value="HTH_TETR_2"/>
    <property type="match status" value="1"/>
</dbReference>
<keyword evidence="8" id="KW-1185">Reference proteome</keyword>
<evidence type="ECO:0000256" key="1">
    <source>
        <dbReference type="ARBA" id="ARBA00023015"/>
    </source>
</evidence>
<dbReference type="OrthoDB" id="4746440at2"/>
<proteinExistence type="predicted"/>
<gene>
    <name evidence="7" type="ORF">FRACA_1460008</name>
</gene>
<dbReference type="GO" id="GO:0000976">
    <property type="term" value="F:transcription cis-regulatory region binding"/>
    <property type="evidence" value="ECO:0007669"/>
    <property type="project" value="TreeGrafter"/>
</dbReference>
<dbReference type="InterPro" id="IPR001647">
    <property type="entry name" value="HTH_TetR"/>
</dbReference>
<dbReference type="AlphaFoldDB" id="A0A2I2KLN1"/>
<dbReference type="InterPro" id="IPR009057">
    <property type="entry name" value="Homeodomain-like_sf"/>
</dbReference>
<feature type="DNA-binding region" description="H-T-H motif" evidence="4">
    <location>
        <begin position="72"/>
        <end position="91"/>
    </location>
</feature>
<dbReference type="GO" id="GO:0003700">
    <property type="term" value="F:DNA-binding transcription factor activity"/>
    <property type="evidence" value="ECO:0007669"/>
    <property type="project" value="TreeGrafter"/>
</dbReference>
<evidence type="ECO:0000259" key="6">
    <source>
        <dbReference type="PROSITE" id="PS50977"/>
    </source>
</evidence>
<dbReference type="PANTHER" id="PTHR30055">
    <property type="entry name" value="HTH-TYPE TRANSCRIPTIONAL REGULATOR RUTR"/>
    <property type="match status" value="1"/>
</dbReference>
<dbReference type="EMBL" id="FZMO01000053">
    <property type="protein sequence ID" value="SNQ46571.1"/>
    <property type="molecule type" value="Genomic_DNA"/>
</dbReference>
<dbReference type="SUPFAM" id="SSF46689">
    <property type="entry name" value="Homeodomain-like"/>
    <property type="match status" value="1"/>
</dbReference>
<feature type="compositionally biased region" description="Basic and acidic residues" evidence="5">
    <location>
        <begin position="12"/>
        <end position="23"/>
    </location>
</feature>
<evidence type="ECO:0000256" key="4">
    <source>
        <dbReference type="PROSITE-ProRule" id="PRU00335"/>
    </source>
</evidence>
<dbReference type="InterPro" id="IPR050109">
    <property type="entry name" value="HTH-type_TetR-like_transc_reg"/>
</dbReference>
<keyword evidence="1" id="KW-0805">Transcription regulation</keyword>
<keyword evidence="3" id="KW-0804">Transcription</keyword>
<feature type="domain" description="HTH tetR-type" evidence="6">
    <location>
        <begin position="49"/>
        <end position="109"/>
    </location>
</feature>